<gene>
    <name evidence="9" type="ORF">BLL40_12210</name>
</gene>
<dbReference type="GO" id="GO:0005886">
    <property type="term" value="C:plasma membrane"/>
    <property type="evidence" value="ECO:0007669"/>
    <property type="project" value="UniProtKB-SubCell"/>
</dbReference>
<accession>A0A1Q5P1E5</accession>
<dbReference type="GO" id="GO:0033214">
    <property type="term" value="P:siderophore-iron import into cell"/>
    <property type="evidence" value="ECO:0007669"/>
    <property type="project" value="TreeGrafter"/>
</dbReference>
<protein>
    <submittedName>
        <fullName evidence="9">ABC transporter permease</fullName>
    </submittedName>
</protein>
<keyword evidence="10" id="KW-1185">Reference proteome</keyword>
<dbReference type="PANTHER" id="PTHR30472">
    <property type="entry name" value="FERRIC ENTEROBACTIN TRANSPORT SYSTEM PERMEASE PROTEIN"/>
    <property type="match status" value="1"/>
</dbReference>
<keyword evidence="7 8" id="KW-0472">Membrane</keyword>
<keyword evidence="5 8" id="KW-0812">Transmembrane</keyword>
<feature type="transmembrane region" description="Helical" evidence="8">
    <location>
        <begin position="154"/>
        <end position="176"/>
    </location>
</feature>
<feature type="transmembrane region" description="Helical" evidence="8">
    <location>
        <begin position="282"/>
        <end position="303"/>
    </location>
</feature>
<dbReference type="Pfam" id="PF01032">
    <property type="entry name" value="FecCD"/>
    <property type="match status" value="1"/>
</dbReference>
<name>A0A1Q5P1E5_9BACI</name>
<evidence type="ECO:0000313" key="9">
    <source>
        <dbReference type="EMBL" id="OKL36085.1"/>
    </source>
</evidence>
<organism evidence="9 10">
    <name type="scientific">Domibacillus mangrovi</name>
    <dbReference type="NCBI Taxonomy" id="1714354"/>
    <lineage>
        <taxon>Bacteria</taxon>
        <taxon>Bacillati</taxon>
        <taxon>Bacillota</taxon>
        <taxon>Bacilli</taxon>
        <taxon>Bacillales</taxon>
        <taxon>Bacillaceae</taxon>
        <taxon>Domibacillus</taxon>
    </lineage>
</organism>
<dbReference type="PANTHER" id="PTHR30472:SF1">
    <property type="entry name" value="FE(3+) DICITRATE TRANSPORT SYSTEM PERMEASE PROTEIN FECC-RELATED"/>
    <property type="match status" value="1"/>
</dbReference>
<dbReference type="FunFam" id="1.10.3470.10:FF:000001">
    <property type="entry name" value="Vitamin B12 ABC transporter permease BtuC"/>
    <property type="match status" value="1"/>
</dbReference>
<dbReference type="CDD" id="cd06550">
    <property type="entry name" value="TM_ABC_iron-siderophores_like"/>
    <property type="match status" value="1"/>
</dbReference>
<feature type="transmembrane region" description="Helical" evidence="8">
    <location>
        <begin position="127"/>
        <end position="147"/>
    </location>
</feature>
<dbReference type="STRING" id="1714354.BLL40_12210"/>
<evidence type="ECO:0000256" key="7">
    <source>
        <dbReference type="ARBA" id="ARBA00023136"/>
    </source>
</evidence>
<evidence type="ECO:0000256" key="2">
    <source>
        <dbReference type="ARBA" id="ARBA00007935"/>
    </source>
</evidence>
<feature type="transmembrane region" description="Helical" evidence="8">
    <location>
        <begin position="71"/>
        <end position="89"/>
    </location>
</feature>
<dbReference type="InterPro" id="IPR037294">
    <property type="entry name" value="ABC_BtuC-like"/>
</dbReference>
<dbReference type="OrthoDB" id="9811721at2"/>
<evidence type="ECO:0000256" key="8">
    <source>
        <dbReference type="SAM" id="Phobius"/>
    </source>
</evidence>
<comment type="similarity">
    <text evidence="2">Belongs to the binding-protein-dependent transport system permease family. FecCD subfamily.</text>
</comment>
<comment type="caution">
    <text evidence="9">The sequence shown here is derived from an EMBL/GenBank/DDBJ whole genome shotgun (WGS) entry which is preliminary data.</text>
</comment>
<keyword evidence="4" id="KW-1003">Cell membrane</keyword>
<evidence type="ECO:0000256" key="4">
    <source>
        <dbReference type="ARBA" id="ARBA00022475"/>
    </source>
</evidence>
<feature type="transmembrane region" description="Helical" evidence="8">
    <location>
        <begin position="315"/>
        <end position="332"/>
    </location>
</feature>
<dbReference type="AlphaFoldDB" id="A0A1Q5P1E5"/>
<reference evidence="9 10" key="1">
    <citation type="submission" date="2016-12" db="EMBL/GenBank/DDBJ databases">
        <title>Domibacillus sp. SAOS 44 whole genome sequencing.</title>
        <authorList>
            <person name="Verma A."/>
            <person name="Krishnamurthi S."/>
        </authorList>
    </citation>
    <scope>NUCLEOTIDE SEQUENCE [LARGE SCALE GENOMIC DNA]</scope>
    <source>
        <strain evidence="9 10">SAOS 44</strain>
    </source>
</reference>
<evidence type="ECO:0000256" key="1">
    <source>
        <dbReference type="ARBA" id="ARBA00004651"/>
    </source>
</evidence>
<feature type="transmembrane region" description="Helical" evidence="8">
    <location>
        <begin position="203"/>
        <end position="225"/>
    </location>
</feature>
<dbReference type="Gene3D" id="1.10.3470.10">
    <property type="entry name" value="ABC transporter involved in vitamin B12 uptake, BtuC"/>
    <property type="match status" value="1"/>
</dbReference>
<dbReference type="InterPro" id="IPR000522">
    <property type="entry name" value="ABC_transptr_permease_BtuC"/>
</dbReference>
<dbReference type="Proteomes" id="UP000186524">
    <property type="component" value="Unassembled WGS sequence"/>
</dbReference>
<keyword evidence="3" id="KW-0813">Transport</keyword>
<dbReference type="GO" id="GO:0022857">
    <property type="term" value="F:transmembrane transporter activity"/>
    <property type="evidence" value="ECO:0007669"/>
    <property type="project" value="InterPro"/>
</dbReference>
<comment type="subcellular location">
    <subcellularLocation>
        <location evidence="1">Cell membrane</location>
        <topology evidence="1">Multi-pass membrane protein</topology>
    </subcellularLocation>
</comment>
<feature type="transmembrane region" description="Helical" evidence="8">
    <location>
        <begin position="12"/>
        <end position="34"/>
    </location>
</feature>
<sequence length="339" mass="37060">MSRFTIRKQKPKTFLLSLFAVIFIFIVIGFFISLKWGQATISWRILYEAITYQGQDKEHLYIQTLRMPRTITAFVIGVHMALAGLLTQLVTRNPIASPHIFGINAGASLSVVISLIVFPSFTLTASVYFAFIGAILGALLVFSLAGIQQKQHVRLALAGIAVHFLLSSLTEGLIIMNQHSTDSMMFWLVGAVNQAGWQEVQTLLPWSITGITIFLFMLPSFRLLLIDDDVALSLGQRIMFVKLIGMLIVILLAGSAVATCGPIGFVGLLIPHVARLLAGEKLGTLVPLTGLLGGLLLVYADFFSRFIAYPYESPVGILTAVIGGPFFIYLARKKGRASL</sequence>
<feature type="transmembrane region" description="Helical" evidence="8">
    <location>
        <begin position="246"/>
        <end position="270"/>
    </location>
</feature>
<dbReference type="SUPFAM" id="SSF81345">
    <property type="entry name" value="ABC transporter involved in vitamin B12 uptake, BtuC"/>
    <property type="match status" value="1"/>
</dbReference>
<evidence type="ECO:0000256" key="6">
    <source>
        <dbReference type="ARBA" id="ARBA00022989"/>
    </source>
</evidence>
<evidence type="ECO:0000313" key="10">
    <source>
        <dbReference type="Proteomes" id="UP000186524"/>
    </source>
</evidence>
<feature type="transmembrane region" description="Helical" evidence="8">
    <location>
        <begin position="101"/>
        <end position="121"/>
    </location>
</feature>
<evidence type="ECO:0000256" key="5">
    <source>
        <dbReference type="ARBA" id="ARBA00022692"/>
    </source>
</evidence>
<proteinExistence type="inferred from homology"/>
<keyword evidence="6 8" id="KW-1133">Transmembrane helix</keyword>
<dbReference type="EMBL" id="MRWQ01000010">
    <property type="protein sequence ID" value="OKL36085.1"/>
    <property type="molecule type" value="Genomic_DNA"/>
</dbReference>
<evidence type="ECO:0000256" key="3">
    <source>
        <dbReference type="ARBA" id="ARBA00022448"/>
    </source>
</evidence>
<dbReference type="RefSeq" id="WP_073712185.1">
    <property type="nucleotide sequence ID" value="NZ_MRWQ01000010.1"/>
</dbReference>